<feature type="transmembrane region" description="Helical" evidence="6">
    <location>
        <begin position="30"/>
        <end position="56"/>
    </location>
</feature>
<feature type="transmembrane region" description="Helical" evidence="6">
    <location>
        <begin position="349"/>
        <end position="369"/>
    </location>
</feature>
<dbReference type="PANTHER" id="PTHR30250">
    <property type="entry name" value="PST FAMILY PREDICTED COLANIC ACID TRANSPORTER"/>
    <property type="match status" value="1"/>
</dbReference>
<feature type="transmembrane region" description="Helical" evidence="6">
    <location>
        <begin position="196"/>
        <end position="215"/>
    </location>
</feature>
<evidence type="ECO:0000256" key="6">
    <source>
        <dbReference type="SAM" id="Phobius"/>
    </source>
</evidence>
<feature type="transmembrane region" description="Helical" evidence="6">
    <location>
        <begin position="163"/>
        <end position="184"/>
    </location>
</feature>
<evidence type="ECO:0000256" key="1">
    <source>
        <dbReference type="ARBA" id="ARBA00004651"/>
    </source>
</evidence>
<evidence type="ECO:0000256" key="2">
    <source>
        <dbReference type="ARBA" id="ARBA00022475"/>
    </source>
</evidence>
<dbReference type="InterPro" id="IPR050833">
    <property type="entry name" value="Poly_Biosynth_Transport"/>
</dbReference>
<keyword evidence="2" id="KW-1003">Cell membrane</keyword>
<dbReference type="Pfam" id="PF13440">
    <property type="entry name" value="Polysacc_synt_3"/>
    <property type="match status" value="1"/>
</dbReference>
<comment type="caution">
    <text evidence="7">The sequence shown here is derived from an EMBL/GenBank/DDBJ whole genome shotgun (WGS) entry which is preliminary data.</text>
</comment>
<feature type="transmembrane region" description="Helical" evidence="6">
    <location>
        <begin position="136"/>
        <end position="157"/>
    </location>
</feature>
<evidence type="ECO:0000313" key="8">
    <source>
        <dbReference type="Proteomes" id="UP001204798"/>
    </source>
</evidence>
<feature type="transmembrane region" description="Helical" evidence="6">
    <location>
        <begin position="282"/>
        <end position="300"/>
    </location>
</feature>
<feature type="transmembrane region" description="Helical" evidence="6">
    <location>
        <begin position="104"/>
        <end position="124"/>
    </location>
</feature>
<evidence type="ECO:0000256" key="5">
    <source>
        <dbReference type="ARBA" id="ARBA00023136"/>
    </source>
</evidence>
<feature type="transmembrane region" description="Helical" evidence="6">
    <location>
        <begin position="77"/>
        <end position="98"/>
    </location>
</feature>
<accession>A0ABT2EKP1</accession>
<feature type="transmembrane region" description="Helical" evidence="6">
    <location>
        <begin position="235"/>
        <end position="261"/>
    </location>
</feature>
<organism evidence="7 8">
    <name type="scientific">Candidatus Fervidibacter sacchari</name>
    <dbReference type="NCBI Taxonomy" id="1448929"/>
    <lineage>
        <taxon>Bacteria</taxon>
        <taxon>Candidatus Fervidibacterota</taxon>
        <taxon>Candidatus Fervidibacter</taxon>
    </lineage>
</organism>
<reference evidence="7 8" key="1">
    <citation type="submission" date="2022-08" db="EMBL/GenBank/DDBJ databases">
        <title>Bacterial and archaeal communities from various locations to study Microbial Dark Matter (Phase II).</title>
        <authorList>
            <person name="Stepanauskas R."/>
        </authorList>
    </citation>
    <scope>NUCLEOTIDE SEQUENCE [LARGE SCALE GENOMIC DNA]</scope>
    <source>
        <strain evidence="7 8">PD1</strain>
    </source>
</reference>
<evidence type="ECO:0000256" key="4">
    <source>
        <dbReference type="ARBA" id="ARBA00022989"/>
    </source>
</evidence>
<feature type="transmembrane region" description="Helical" evidence="6">
    <location>
        <begin position="408"/>
        <end position="426"/>
    </location>
</feature>
<feature type="transmembrane region" description="Helical" evidence="6">
    <location>
        <begin position="320"/>
        <end position="337"/>
    </location>
</feature>
<dbReference type="EMBL" id="JANUCP010000002">
    <property type="protein sequence ID" value="MCS3918507.1"/>
    <property type="molecule type" value="Genomic_DNA"/>
</dbReference>
<dbReference type="Proteomes" id="UP001204798">
    <property type="component" value="Unassembled WGS sequence"/>
</dbReference>
<gene>
    <name evidence="7" type="ORF">M2350_000907</name>
</gene>
<sequence length="481" mass="52221">MLLIGSQGITLVAGFIVQVSLTRLLMPEFYGLYAVAVSVLTWVETLIGSSIGVVFVKSISEGSFPTQAIWRLLWRGYMPFWIGLWLIFSASSWLMAAWLKDERLVAFLLVGGLEIPFLGIFIAAQSLLQGVRSYGWLSVLIATLALVRTLLMVTFVALFRSALWALIGNAISVLIAASLGVMMVRPFLKSDHPTESAPLSFAIKTGLPIVAISLLDQITLALDLWTVKRLMEPEVAGFYGASRVLVIALFALVGGLGQAWFPAMCHELGKGERERAKALLREVMRVLIVGLFPFAVIVWVTAKPLTVLLFSQKFAPAAEPLKLLSVGASLFVLMWFMRGALIADNEFKLPVVIAVIMTVLDFTLCYTLIPRYGMVGGAMATMLTGGFGAAVTGLLTHARFGAFFPTGTLVRVTVASLAIGAVAILWKTSGLMLPLQYLLLAAIYTGLLVLLGELTSSDWQVLRVVFAGIWGSLKWRVANGE</sequence>
<feature type="transmembrane region" description="Helical" evidence="6">
    <location>
        <begin position="432"/>
        <end position="451"/>
    </location>
</feature>
<feature type="transmembrane region" description="Helical" evidence="6">
    <location>
        <begin position="375"/>
        <end position="396"/>
    </location>
</feature>
<keyword evidence="5 6" id="KW-0472">Membrane</keyword>
<proteinExistence type="predicted"/>
<keyword evidence="8" id="KW-1185">Reference proteome</keyword>
<name>A0ABT2EKP1_9BACT</name>
<protein>
    <submittedName>
        <fullName evidence="7">O-antigen/teichoic acid export membrane protein</fullName>
    </submittedName>
</protein>
<dbReference type="PANTHER" id="PTHR30250:SF11">
    <property type="entry name" value="O-ANTIGEN TRANSPORTER-RELATED"/>
    <property type="match status" value="1"/>
</dbReference>
<comment type="subcellular location">
    <subcellularLocation>
        <location evidence="1">Cell membrane</location>
        <topology evidence="1">Multi-pass membrane protein</topology>
    </subcellularLocation>
</comment>
<keyword evidence="3 6" id="KW-0812">Transmembrane</keyword>
<keyword evidence="4 6" id="KW-1133">Transmembrane helix</keyword>
<evidence type="ECO:0000313" key="7">
    <source>
        <dbReference type="EMBL" id="MCS3918507.1"/>
    </source>
</evidence>
<evidence type="ECO:0000256" key="3">
    <source>
        <dbReference type="ARBA" id="ARBA00022692"/>
    </source>
</evidence>